<dbReference type="SUPFAM" id="SSF53448">
    <property type="entry name" value="Nucleotide-diphospho-sugar transferases"/>
    <property type="match status" value="1"/>
</dbReference>
<dbReference type="EnsemblMetazoa" id="G25990.2">
    <property type="protein sequence ID" value="G25990.2:cds"/>
    <property type="gene ID" value="G25990"/>
</dbReference>
<sequence>MRKVSKLRGACASLLIGLIFMIIVKILMESCSQQQEFAAYLNSSYPNLVKFYFLEQNKGLKNNTNFGRNLVSVIRRKMMPAKFLQEESCEIETALYYLRNHKNITIENYEDPFANFTPIGGDDWTFSSTVDCLRNSSTSILEKSNTERKRPYIGCSENDVYMNLIHLSSGSPDQVFQFPSNCLKRVVAKYCKDNLTVPNIVHYIWFGSLSFEFMHFVSFLSAYKYQNPCMILFFHDMLPSGIWWNLLRQTVPNIVLVRVITPTHISGRRIKFIQHKADIFRLQILKEYGGIYLDTDQYILRSLDEFRNNECTMGMAHDGTVGSALIIAARNSRFIQKWIESYRSYDPKSWGGNSVTMATKLTETFPALVRLHRHHCMFFPHGLVLYNQNYKWSHSYAIHIFKNGHINMLKSIDFDTVRKLNNTIGAFFRYILHGNKELCRK</sequence>
<protein>
    <recommendedName>
        <fullName evidence="4">Alpha-1,4-N-acetylglucosaminyltransferase</fullName>
    </recommendedName>
</protein>
<accession>A0A8W8KZJ5</accession>
<reference evidence="2" key="1">
    <citation type="submission" date="2022-08" db="UniProtKB">
        <authorList>
            <consortium name="EnsemblMetazoa"/>
        </authorList>
    </citation>
    <scope>IDENTIFICATION</scope>
    <source>
        <strain evidence="2">05x7-T-G4-1.051#20</strain>
    </source>
</reference>
<evidence type="ECO:0000256" key="1">
    <source>
        <dbReference type="SAM" id="Phobius"/>
    </source>
</evidence>
<keyword evidence="3" id="KW-1185">Reference proteome</keyword>
<dbReference type="Pfam" id="PF04488">
    <property type="entry name" value="Gly_transf_sug"/>
    <property type="match status" value="1"/>
</dbReference>
<proteinExistence type="predicted"/>
<dbReference type="InterPro" id="IPR007577">
    <property type="entry name" value="GlycoTrfase_DXD_sugar-bd_CS"/>
</dbReference>
<organism evidence="2 3">
    <name type="scientific">Magallana gigas</name>
    <name type="common">Pacific oyster</name>
    <name type="synonym">Crassostrea gigas</name>
    <dbReference type="NCBI Taxonomy" id="29159"/>
    <lineage>
        <taxon>Eukaryota</taxon>
        <taxon>Metazoa</taxon>
        <taxon>Spiralia</taxon>
        <taxon>Lophotrochozoa</taxon>
        <taxon>Mollusca</taxon>
        <taxon>Bivalvia</taxon>
        <taxon>Autobranchia</taxon>
        <taxon>Pteriomorphia</taxon>
        <taxon>Ostreida</taxon>
        <taxon>Ostreoidea</taxon>
        <taxon>Ostreidae</taxon>
        <taxon>Magallana</taxon>
    </lineage>
</organism>
<evidence type="ECO:0000313" key="2">
    <source>
        <dbReference type="EnsemblMetazoa" id="G25990.2:cds"/>
    </source>
</evidence>
<keyword evidence="1" id="KW-0472">Membrane</keyword>
<name>A0A8W8KZJ5_MAGGI</name>
<dbReference type="PANTHER" id="PTHR46830">
    <property type="entry name" value="TRANSFERASE, PUTATIVE-RELATED"/>
    <property type="match status" value="1"/>
</dbReference>
<dbReference type="Proteomes" id="UP000005408">
    <property type="component" value="Unassembled WGS sequence"/>
</dbReference>
<dbReference type="Gene3D" id="3.90.550.20">
    <property type="match status" value="1"/>
</dbReference>
<dbReference type="PANTHER" id="PTHR46830:SF1">
    <property type="entry name" value="ALPHA-1,4-N-ACETYLGLUCOSAMINYLTRANSFERASE"/>
    <property type="match status" value="1"/>
</dbReference>
<keyword evidence="1" id="KW-0812">Transmembrane</keyword>
<feature type="transmembrane region" description="Helical" evidence="1">
    <location>
        <begin position="7"/>
        <end position="28"/>
    </location>
</feature>
<evidence type="ECO:0000313" key="3">
    <source>
        <dbReference type="Proteomes" id="UP000005408"/>
    </source>
</evidence>
<evidence type="ECO:0008006" key="4">
    <source>
        <dbReference type="Google" id="ProtNLM"/>
    </source>
</evidence>
<dbReference type="OrthoDB" id="6061538at2759"/>
<dbReference type="OMA" id="RICNAMF"/>
<keyword evidence="1" id="KW-1133">Transmembrane helix</keyword>
<dbReference type="AlphaFoldDB" id="A0A8W8KZJ5"/>
<dbReference type="InterPro" id="IPR029044">
    <property type="entry name" value="Nucleotide-diphossugar_trans"/>
</dbReference>